<gene>
    <name evidence="2" type="ORF">IAC59_08215</name>
</gene>
<dbReference type="Gene3D" id="3.40.630.30">
    <property type="match status" value="1"/>
</dbReference>
<comment type="caution">
    <text evidence="2">The sequence shown here is derived from an EMBL/GenBank/DDBJ whole genome shotgun (WGS) entry which is preliminary data.</text>
</comment>
<dbReference type="Pfam" id="PF00583">
    <property type="entry name" value="Acetyltransf_1"/>
    <property type="match status" value="1"/>
</dbReference>
<evidence type="ECO:0000313" key="2">
    <source>
        <dbReference type="EMBL" id="HIU47229.1"/>
    </source>
</evidence>
<dbReference type="CDD" id="cd04301">
    <property type="entry name" value="NAT_SF"/>
    <property type="match status" value="1"/>
</dbReference>
<organism evidence="2 3">
    <name type="scientific">Candidatus Fimadaptatus faecigallinarum</name>
    <dbReference type="NCBI Taxonomy" id="2840814"/>
    <lineage>
        <taxon>Bacteria</taxon>
        <taxon>Bacillati</taxon>
        <taxon>Bacillota</taxon>
        <taxon>Clostridia</taxon>
        <taxon>Eubacteriales</taxon>
        <taxon>Candidatus Fimadaptatus</taxon>
    </lineage>
</organism>
<feature type="domain" description="N-acetyltransferase" evidence="1">
    <location>
        <begin position="1"/>
        <end position="146"/>
    </location>
</feature>
<dbReference type="PROSITE" id="PS51186">
    <property type="entry name" value="GNAT"/>
    <property type="match status" value="1"/>
</dbReference>
<reference evidence="2" key="2">
    <citation type="journal article" date="2021" name="PeerJ">
        <title>Extensive microbial diversity within the chicken gut microbiome revealed by metagenomics and culture.</title>
        <authorList>
            <person name="Gilroy R."/>
            <person name="Ravi A."/>
            <person name="Getino M."/>
            <person name="Pursley I."/>
            <person name="Horton D.L."/>
            <person name="Alikhan N.F."/>
            <person name="Baker D."/>
            <person name="Gharbi K."/>
            <person name="Hall N."/>
            <person name="Watson M."/>
            <person name="Adriaenssens E.M."/>
            <person name="Foster-Nyarko E."/>
            <person name="Jarju S."/>
            <person name="Secka A."/>
            <person name="Antonio M."/>
            <person name="Oren A."/>
            <person name="Chaudhuri R.R."/>
            <person name="La Ragione R."/>
            <person name="Hildebrand F."/>
            <person name="Pallen M.J."/>
        </authorList>
    </citation>
    <scope>NUCLEOTIDE SEQUENCE</scope>
    <source>
        <strain evidence="2">ChiSxjej2B14-8506</strain>
    </source>
</reference>
<accession>A0A9D1LSM0</accession>
<evidence type="ECO:0000313" key="3">
    <source>
        <dbReference type="Proteomes" id="UP000824123"/>
    </source>
</evidence>
<name>A0A9D1LSM0_9FIRM</name>
<proteinExistence type="predicted"/>
<dbReference type="InterPro" id="IPR000182">
    <property type="entry name" value="GNAT_dom"/>
</dbReference>
<reference evidence="2" key="1">
    <citation type="submission" date="2020-10" db="EMBL/GenBank/DDBJ databases">
        <authorList>
            <person name="Gilroy R."/>
        </authorList>
    </citation>
    <scope>NUCLEOTIDE SEQUENCE</scope>
    <source>
        <strain evidence="2">ChiSxjej2B14-8506</strain>
    </source>
</reference>
<dbReference type="AlphaFoldDB" id="A0A9D1LSM0"/>
<dbReference type="GO" id="GO:0016747">
    <property type="term" value="F:acyltransferase activity, transferring groups other than amino-acyl groups"/>
    <property type="evidence" value="ECO:0007669"/>
    <property type="project" value="InterPro"/>
</dbReference>
<protein>
    <submittedName>
        <fullName evidence="2">GNAT family N-acetyltransferase</fullName>
    </submittedName>
</protein>
<dbReference type="EMBL" id="DVNK01000050">
    <property type="protein sequence ID" value="HIU47229.1"/>
    <property type="molecule type" value="Genomic_DNA"/>
</dbReference>
<evidence type="ECO:0000259" key="1">
    <source>
        <dbReference type="PROSITE" id="PS51186"/>
    </source>
</evidence>
<dbReference type="SUPFAM" id="SSF55729">
    <property type="entry name" value="Acyl-CoA N-acyltransferases (Nat)"/>
    <property type="match status" value="1"/>
</dbReference>
<dbReference type="InterPro" id="IPR016181">
    <property type="entry name" value="Acyl_CoA_acyltransferase"/>
</dbReference>
<dbReference type="Proteomes" id="UP000824123">
    <property type="component" value="Unassembled WGS sequence"/>
</dbReference>
<sequence>MKIIPITRSSGMWAKVAAYAQQCSWGAGRSLAREMNADGFQDWERVFVALAGDEIAGYCTLSKTDCIPDVPYTPYIGYVFVGEQFRGARLSQHLINCAMEYARELGFDRVYLVSDHVGLYEKYGFVKVDQKPAPWAPDTLETIFMHMLSH</sequence>